<sequence length="35" mass="3697">MAQPIFDIFAPVQTALALSHPELIAALNPYTQTGG</sequence>
<dbReference type="EMBL" id="UINC01201425">
    <property type="protein sequence ID" value="SVE20763.1"/>
    <property type="molecule type" value="Genomic_DNA"/>
</dbReference>
<gene>
    <name evidence="1" type="ORF">METZ01_LOCUS473617</name>
</gene>
<dbReference type="AlphaFoldDB" id="A0A383BLT2"/>
<evidence type="ECO:0000313" key="1">
    <source>
        <dbReference type="EMBL" id="SVE20763.1"/>
    </source>
</evidence>
<proteinExistence type="predicted"/>
<protein>
    <submittedName>
        <fullName evidence="1">Uncharacterized protein</fullName>
    </submittedName>
</protein>
<reference evidence="1" key="1">
    <citation type="submission" date="2018-05" db="EMBL/GenBank/DDBJ databases">
        <authorList>
            <person name="Lanie J.A."/>
            <person name="Ng W.-L."/>
            <person name="Kazmierczak K.M."/>
            <person name="Andrzejewski T.M."/>
            <person name="Davidsen T.M."/>
            <person name="Wayne K.J."/>
            <person name="Tettelin H."/>
            <person name="Glass J.I."/>
            <person name="Rusch D."/>
            <person name="Podicherti R."/>
            <person name="Tsui H.-C.T."/>
            <person name="Winkler M.E."/>
        </authorList>
    </citation>
    <scope>NUCLEOTIDE SEQUENCE</scope>
</reference>
<organism evidence="1">
    <name type="scientific">marine metagenome</name>
    <dbReference type="NCBI Taxonomy" id="408172"/>
    <lineage>
        <taxon>unclassified sequences</taxon>
        <taxon>metagenomes</taxon>
        <taxon>ecological metagenomes</taxon>
    </lineage>
</organism>
<name>A0A383BLT2_9ZZZZ</name>
<feature type="non-terminal residue" evidence="1">
    <location>
        <position position="35"/>
    </location>
</feature>
<accession>A0A383BLT2</accession>